<organism evidence="11 12">
    <name type="scientific">Fundulus heteroclitus</name>
    <name type="common">Killifish</name>
    <name type="synonym">Mummichog</name>
    <dbReference type="NCBI Taxonomy" id="8078"/>
    <lineage>
        <taxon>Eukaryota</taxon>
        <taxon>Metazoa</taxon>
        <taxon>Chordata</taxon>
        <taxon>Craniata</taxon>
        <taxon>Vertebrata</taxon>
        <taxon>Euteleostomi</taxon>
        <taxon>Actinopterygii</taxon>
        <taxon>Neopterygii</taxon>
        <taxon>Teleostei</taxon>
        <taxon>Neoteleostei</taxon>
        <taxon>Acanthomorphata</taxon>
        <taxon>Ovalentaria</taxon>
        <taxon>Atherinomorphae</taxon>
        <taxon>Cyprinodontiformes</taxon>
        <taxon>Fundulidae</taxon>
        <taxon>Fundulus</taxon>
    </lineage>
</organism>
<keyword evidence="8" id="KW-1015">Disulfide bond</keyword>
<accession>A0A3Q2TK89</accession>
<dbReference type="InterPro" id="IPR052313">
    <property type="entry name" value="GPIb-IX-V_Complex"/>
</dbReference>
<evidence type="ECO:0000256" key="6">
    <source>
        <dbReference type="ARBA" id="ARBA00022989"/>
    </source>
</evidence>
<dbReference type="PANTHER" id="PTHR22650">
    <property type="entry name" value="GLYCOPROTEIN IB BETA"/>
    <property type="match status" value="1"/>
</dbReference>
<dbReference type="GeneTree" id="ENSGT00940000177458"/>
<dbReference type="Proteomes" id="UP000265000">
    <property type="component" value="Unplaced"/>
</dbReference>
<keyword evidence="12" id="KW-1185">Reference proteome</keyword>
<evidence type="ECO:0000256" key="3">
    <source>
        <dbReference type="ARBA" id="ARBA00022692"/>
    </source>
</evidence>
<evidence type="ECO:0000256" key="8">
    <source>
        <dbReference type="ARBA" id="ARBA00023157"/>
    </source>
</evidence>
<dbReference type="STRING" id="8078.ENSFHEP00000016785"/>
<dbReference type="Ensembl" id="ENSFHET00000025281.1">
    <property type="protein sequence ID" value="ENSFHEP00000016785.1"/>
    <property type="gene ID" value="ENSFHEG00000018487.1"/>
</dbReference>
<name>A0A3Q2TK89_FUNHE</name>
<feature type="chain" id="PRO_5018640949" description="LRRNT domain-containing protein" evidence="9">
    <location>
        <begin position="21"/>
        <end position="98"/>
    </location>
</feature>
<sequence>MAALLLLCLLFLIGGPRSLACPHPCSCQGVQVDCSGKSLTSASMPSSFPAVTTELLLHDNLLSTLPNGALDDLTELLSDYERLKDSSFRDEAVKIASL</sequence>
<keyword evidence="2" id="KW-0433">Leucine-rich repeat</keyword>
<evidence type="ECO:0000256" key="7">
    <source>
        <dbReference type="ARBA" id="ARBA00023136"/>
    </source>
</evidence>
<protein>
    <recommendedName>
        <fullName evidence="10">LRRNT domain-containing protein</fullName>
    </recommendedName>
</protein>
<keyword evidence="4 9" id="KW-0732">Signal</keyword>
<dbReference type="Gene3D" id="3.80.10.10">
    <property type="entry name" value="Ribonuclease Inhibitor"/>
    <property type="match status" value="1"/>
</dbReference>
<evidence type="ECO:0000256" key="2">
    <source>
        <dbReference type="ARBA" id="ARBA00022614"/>
    </source>
</evidence>
<keyword evidence="5" id="KW-0130">Cell adhesion</keyword>
<dbReference type="SMART" id="SM00013">
    <property type="entry name" value="LRRNT"/>
    <property type="match status" value="1"/>
</dbReference>
<reference evidence="11" key="1">
    <citation type="submission" date="2025-08" db="UniProtKB">
        <authorList>
            <consortium name="Ensembl"/>
        </authorList>
    </citation>
    <scope>IDENTIFICATION</scope>
</reference>
<proteinExistence type="predicted"/>
<keyword evidence="6" id="KW-1133">Transmembrane helix</keyword>
<comment type="subcellular location">
    <subcellularLocation>
        <location evidence="1">Membrane</location>
        <topology evidence="1">Single-pass type I membrane protein</topology>
    </subcellularLocation>
</comment>
<dbReference type="InterPro" id="IPR032675">
    <property type="entry name" value="LRR_dom_sf"/>
</dbReference>
<dbReference type="GO" id="GO:0016020">
    <property type="term" value="C:membrane"/>
    <property type="evidence" value="ECO:0007669"/>
    <property type="project" value="UniProtKB-SubCell"/>
</dbReference>
<evidence type="ECO:0000256" key="5">
    <source>
        <dbReference type="ARBA" id="ARBA00022889"/>
    </source>
</evidence>
<reference evidence="11" key="2">
    <citation type="submission" date="2025-09" db="UniProtKB">
        <authorList>
            <consortium name="Ensembl"/>
        </authorList>
    </citation>
    <scope>IDENTIFICATION</scope>
</reference>
<evidence type="ECO:0000313" key="12">
    <source>
        <dbReference type="Proteomes" id="UP000265000"/>
    </source>
</evidence>
<evidence type="ECO:0000256" key="4">
    <source>
        <dbReference type="ARBA" id="ARBA00022729"/>
    </source>
</evidence>
<dbReference type="InterPro" id="IPR000372">
    <property type="entry name" value="LRRNT"/>
</dbReference>
<dbReference type="SUPFAM" id="SSF52058">
    <property type="entry name" value="L domain-like"/>
    <property type="match status" value="1"/>
</dbReference>
<keyword evidence="7" id="KW-0472">Membrane</keyword>
<dbReference type="AlphaFoldDB" id="A0A3Q2TK89"/>
<evidence type="ECO:0000256" key="9">
    <source>
        <dbReference type="SAM" id="SignalP"/>
    </source>
</evidence>
<evidence type="ECO:0000313" key="11">
    <source>
        <dbReference type="Ensembl" id="ENSFHEP00000016785.1"/>
    </source>
</evidence>
<evidence type="ECO:0000256" key="1">
    <source>
        <dbReference type="ARBA" id="ARBA00004479"/>
    </source>
</evidence>
<keyword evidence="3" id="KW-0812">Transmembrane</keyword>
<dbReference type="PANTHER" id="PTHR22650:SF7">
    <property type="entry name" value="PLATELET GLYCOPROTEIN IB BETA CHAIN"/>
    <property type="match status" value="1"/>
</dbReference>
<evidence type="ECO:0000259" key="10">
    <source>
        <dbReference type="SMART" id="SM00013"/>
    </source>
</evidence>
<feature type="signal peptide" evidence="9">
    <location>
        <begin position="1"/>
        <end position="20"/>
    </location>
</feature>
<feature type="domain" description="LRRNT" evidence="10">
    <location>
        <begin position="20"/>
        <end position="54"/>
    </location>
</feature>